<evidence type="ECO:0000256" key="2">
    <source>
        <dbReference type="ARBA" id="ARBA00023015"/>
    </source>
</evidence>
<dbReference type="PROSITE" id="PS50110">
    <property type="entry name" value="RESPONSE_REGULATORY"/>
    <property type="match status" value="1"/>
</dbReference>
<dbReference type="PROSITE" id="PS00622">
    <property type="entry name" value="HTH_LUXR_1"/>
    <property type="match status" value="1"/>
</dbReference>
<dbReference type="SUPFAM" id="SSF52172">
    <property type="entry name" value="CheY-like"/>
    <property type="match status" value="1"/>
</dbReference>
<dbReference type="PRINTS" id="PR00038">
    <property type="entry name" value="HTHLUXR"/>
</dbReference>
<dbReference type="PANTHER" id="PTHR43214:SF24">
    <property type="entry name" value="TRANSCRIPTIONAL REGULATORY PROTEIN NARL-RELATED"/>
    <property type="match status" value="1"/>
</dbReference>
<feature type="domain" description="HTH luxR-type" evidence="6">
    <location>
        <begin position="145"/>
        <end position="210"/>
    </location>
</feature>
<dbReference type="InterPro" id="IPR000792">
    <property type="entry name" value="Tscrpt_reg_LuxR_C"/>
</dbReference>
<dbReference type="PROSITE" id="PS50043">
    <property type="entry name" value="HTH_LUXR_2"/>
    <property type="match status" value="1"/>
</dbReference>
<evidence type="ECO:0000256" key="3">
    <source>
        <dbReference type="ARBA" id="ARBA00023125"/>
    </source>
</evidence>
<dbReference type="InterPro" id="IPR011006">
    <property type="entry name" value="CheY-like_superfamily"/>
</dbReference>
<evidence type="ECO:0000259" key="6">
    <source>
        <dbReference type="PROSITE" id="PS50043"/>
    </source>
</evidence>
<dbReference type="Pfam" id="PF00072">
    <property type="entry name" value="Response_reg"/>
    <property type="match status" value="1"/>
</dbReference>
<organism evidence="8 9">
    <name type="scientific">Microbacterium horticulturae</name>
    <dbReference type="NCBI Taxonomy" id="3028316"/>
    <lineage>
        <taxon>Bacteria</taxon>
        <taxon>Bacillati</taxon>
        <taxon>Actinomycetota</taxon>
        <taxon>Actinomycetes</taxon>
        <taxon>Micrococcales</taxon>
        <taxon>Microbacteriaceae</taxon>
        <taxon>Microbacterium</taxon>
    </lineage>
</organism>
<dbReference type="InterPro" id="IPR016032">
    <property type="entry name" value="Sig_transdc_resp-reg_C-effctor"/>
</dbReference>
<proteinExistence type="predicted"/>
<evidence type="ECO:0000313" key="9">
    <source>
        <dbReference type="Proteomes" id="UP001214553"/>
    </source>
</evidence>
<dbReference type="SMART" id="SM00448">
    <property type="entry name" value="REC"/>
    <property type="match status" value="1"/>
</dbReference>
<dbReference type="Proteomes" id="UP001214553">
    <property type="component" value="Chromosome"/>
</dbReference>
<evidence type="ECO:0000313" key="8">
    <source>
        <dbReference type="EMBL" id="WEG10366.1"/>
    </source>
</evidence>
<evidence type="ECO:0000256" key="4">
    <source>
        <dbReference type="ARBA" id="ARBA00023163"/>
    </source>
</evidence>
<keyword evidence="9" id="KW-1185">Reference proteome</keyword>
<dbReference type="CDD" id="cd06170">
    <property type="entry name" value="LuxR_C_like"/>
    <property type="match status" value="1"/>
</dbReference>
<keyword evidence="2" id="KW-0805">Transcription regulation</keyword>
<protein>
    <submittedName>
        <fullName evidence="8">Response regulator transcription factor</fullName>
    </submittedName>
</protein>
<keyword evidence="1 5" id="KW-0597">Phosphoprotein</keyword>
<gene>
    <name evidence="8" type="ORF">PU630_07405</name>
</gene>
<keyword evidence="3" id="KW-0238">DNA-binding</keyword>
<name>A0ABY8C5L0_9MICO</name>
<dbReference type="SMART" id="SM00421">
    <property type="entry name" value="HTH_LUXR"/>
    <property type="match status" value="1"/>
</dbReference>
<feature type="domain" description="Response regulatory" evidence="7">
    <location>
        <begin position="3"/>
        <end position="119"/>
    </location>
</feature>
<dbReference type="Gene3D" id="3.40.50.2300">
    <property type="match status" value="1"/>
</dbReference>
<evidence type="ECO:0000256" key="1">
    <source>
        <dbReference type="ARBA" id="ARBA00022553"/>
    </source>
</evidence>
<dbReference type="CDD" id="cd17535">
    <property type="entry name" value="REC_NarL-like"/>
    <property type="match status" value="1"/>
</dbReference>
<keyword evidence="4" id="KW-0804">Transcription</keyword>
<sequence length="217" mass="23107">MISVAIVDDQPLIRAGLRMVVESQPDLRLVGEGSDGVDAVTLAREHHPEVMLLDVRMPRVDGIQAIPGVLAAGGVTRVIVLTTFDLDEYVYAALQAGAAAFLLKDAGPEYIIAAIRQVAVGDLLLAPALTRRLVEQYVARPQPRGDGPLAQLTSRERDVLVAIADGLSNVEIGARLHVSEGTVKTHVSRILFKLDLRDRVQAVIAAYELGLVAPGGG</sequence>
<accession>A0ABY8C5L0</accession>
<feature type="modified residue" description="4-aspartylphosphate" evidence="5">
    <location>
        <position position="54"/>
    </location>
</feature>
<evidence type="ECO:0000259" key="7">
    <source>
        <dbReference type="PROSITE" id="PS50110"/>
    </source>
</evidence>
<dbReference type="PANTHER" id="PTHR43214">
    <property type="entry name" value="TWO-COMPONENT RESPONSE REGULATOR"/>
    <property type="match status" value="1"/>
</dbReference>
<dbReference type="InterPro" id="IPR058245">
    <property type="entry name" value="NreC/VraR/RcsB-like_REC"/>
</dbReference>
<dbReference type="RefSeq" id="WP_275279721.1">
    <property type="nucleotide sequence ID" value="NZ_CP119108.1"/>
</dbReference>
<dbReference type="InterPro" id="IPR039420">
    <property type="entry name" value="WalR-like"/>
</dbReference>
<dbReference type="EMBL" id="CP119108">
    <property type="protein sequence ID" value="WEG10366.1"/>
    <property type="molecule type" value="Genomic_DNA"/>
</dbReference>
<dbReference type="InterPro" id="IPR001789">
    <property type="entry name" value="Sig_transdc_resp-reg_receiver"/>
</dbReference>
<reference evidence="8 9" key="1">
    <citation type="submission" date="2023-03" db="EMBL/GenBank/DDBJ databases">
        <title>Genome sequence of Microbacterium sp. KACC 23027.</title>
        <authorList>
            <person name="Kim S."/>
            <person name="Heo J."/>
            <person name="Kwon S.-W."/>
        </authorList>
    </citation>
    <scope>NUCLEOTIDE SEQUENCE [LARGE SCALE GENOMIC DNA]</scope>
    <source>
        <strain evidence="8 9">KACC 23027</strain>
    </source>
</reference>
<evidence type="ECO:0000256" key="5">
    <source>
        <dbReference type="PROSITE-ProRule" id="PRU00169"/>
    </source>
</evidence>
<dbReference type="Pfam" id="PF00196">
    <property type="entry name" value="GerE"/>
    <property type="match status" value="1"/>
</dbReference>
<dbReference type="SUPFAM" id="SSF46894">
    <property type="entry name" value="C-terminal effector domain of the bipartite response regulators"/>
    <property type="match status" value="1"/>
</dbReference>